<evidence type="ECO:0000256" key="3">
    <source>
        <dbReference type="HAMAP-Rule" id="MF_00528"/>
    </source>
</evidence>
<dbReference type="PANTHER" id="PTHR43213:SF5">
    <property type="entry name" value="BIFUNCTIONAL DTTP_UTP PYROPHOSPHATASE_METHYLTRANSFERASE PROTEIN-RELATED"/>
    <property type="match status" value="1"/>
</dbReference>
<comment type="subcellular location">
    <subcellularLocation>
        <location evidence="3">Cytoplasm</location>
    </subcellularLocation>
</comment>
<keyword evidence="2 3" id="KW-0378">Hydrolase</keyword>
<name>A0A1F5EJJ8_9BACT</name>
<dbReference type="STRING" id="1797469.A3F08_00800"/>
<gene>
    <name evidence="4" type="ORF">A3F08_00800</name>
</gene>
<proteinExistence type="inferred from homology"/>
<feature type="active site" description="Proton acceptor" evidence="3">
    <location>
        <position position="68"/>
    </location>
</feature>
<dbReference type="InterPro" id="IPR029001">
    <property type="entry name" value="ITPase-like_fam"/>
</dbReference>
<comment type="similarity">
    <text evidence="3">Belongs to the Maf family.</text>
</comment>
<organism evidence="4 5">
    <name type="scientific">Candidatus Berkelbacteria bacterium RIFCSPHIGHO2_12_FULL_36_9</name>
    <dbReference type="NCBI Taxonomy" id="1797469"/>
    <lineage>
        <taxon>Bacteria</taxon>
        <taxon>Candidatus Berkelbacteria</taxon>
    </lineage>
</organism>
<sequence length="186" mass="20812">MKIILASGSPRRKELMEKTGLKFEIDPANIDERKFQDKSAKKSAEIIATEKAKEVVERHPNSIIIGSDLVVSYLDHQLGKPTDEKDAKKMLELLRGKTHQIFTGVAVINTQNSKITAEVDTVNIIMSQYSDELIDEYIKTGIPMDRGRAYGLQDLDGKLIKGFKGDKETILGLSTKIVLELIEKVK</sequence>
<reference evidence="4 5" key="1">
    <citation type="journal article" date="2016" name="Nat. Commun.">
        <title>Thousands of microbial genomes shed light on interconnected biogeochemical processes in an aquifer system.</title>
        <authorList>
            <person name="Anantharaman K."/>
            <person name="Brown C.T."/>
            <person name="Hug L.A."/>
            <person name="Sharon I."/>
            <person name="Castelle C.J."/>
            <person name="Probst A.J."/>
            <person name="Thomas B.C."/>
            <person name="Singh A."/>
            <person name="Wilkins M.J."/>
            <person name="Karaoz U."/>
            <person name="Brodie E.L."/>
            <person name="Williams K.H."/>
            <person name="Hubbard S.S."/>
            <person name="Banfield J.F."/>
        </authorList>
    </citation>
    <scope>NUCLEOTIDE SEQUENCE [LARGE SCALE GENOMIC DNA]</scope>
</reference>
<dbReference type="InterPro" id="IPR003697">
    <property type="entry name" value="Maf-like"/>
</dbReference>
<comment type="cofactor">
    <cofactor evidence="1 3">
        <name>a divalent metal cation</name>
        <dbReference type="ChEBI" id="CHEBI:60240"/>
    </cofactor>
</comment>
<dbReference type="PANTHER" id="PTHR43213">
    <property type="entry name" value="BIFUNCTIONAL DTTP/UTP PYROPHOSPHATASE/METHYLTRANSFERASE PROTEIN-RELATED"/>
    <property type="match status" value="1"/>
</dbReference>
<dbReference type="NCBIfam" id="TIGR00172">
    <property type="entry name" value="maf"/>
    <property type="match status" value="1"/>
</dbReference>
<evidence type="ECO:0000313" key="4">
    <source>
        <dbReference type="EMBL" id="OGD67561.1"/>
    </source>
</evidence>
<dbReference type="Proteomes" id="UP000176451">
    <property type="component" value="Unassembled WGS sequence"/>
</dbReference>
<evidence type="ECO:0000256" key="2">
    <source>
        <dbReference type="ARBA" id="ARBA00022801"/>
    </source>
</evidence>
<keyword evidence="3" id="KW-0546">Nucleotide metabolism</keyword>
<keyword evidence="3" id="KW-0963">Cytoplasm</keyword>
<comment type="catalytic activity">
    <reaction evidence="3">
        <text>a ribonucleoside 5'-triphosphate + H2O = a ribonucleoside 5'-phosphate + diphosphate + H(+)</text>
        <dbReference type="Rhea" id="RHEA:23996"/>
        <dbReference type="ChEBI" id="CHEBI:15377"/>
        <dbReference type="ChEBI" id="CHEBI:15378"/>
        <dbReference type="ChEBI" id="CHEBI:33019"/>
        <dbReference type="ChEBI" id="CHEBI:58043"/>
        <dbReference type="ChEBI" id="CHEBI:61557"/>
        <dbReference type="EC" id="3.6.1.9"/>
    </reaction>
</comment>
<dbReference type="GO" id="GO:0005737">
    <property type="term" value="C:cytoplasm"/>
    <property type="evidence" value="ECO:0007669"/>
    <property type="project" value="UniProtKB-SubCell"/>
</dbReference>
<dbReference type="Gene3D" id="3.90.950.10">
    <property type="match status" value="1"/>
</dbReference>
<dbReference type="EC" id="3.6.1.9" evidence="3"/>
<dbReference type="GO" id="GO:0047429">
    <property type="term" value="F:nucleoside triphosphate diphosphatase activity"/>
    <property type="evidence" value="ECO:0007669"/>
    <property type="project" value="UniProtKB-EC"/>
</dbReference>
<evidence type="ECO:0000313" key="5">
    <source>
        <dbReference type="Proteomes" id="UP000176451"/>
    </source>
</evidence>
<dbReference type="Pfam" id="PF02545">
    <property type="entry name" value="Maf"/>
    <property type="match status" value="1"/>
</dbReference>
<dbReference type="CDD" id="cd00555">
    <property type="entry name" value="Maf"/>
    <property type="match status" value="1"/>
</dbReference>
<dbReference type="SUPFAM" id="SSF52972">
    <property type="entry name" value="ITPase-like"/>
    <property type="match status" value="1"/>
</dbReference>
<protein>
    <recommendedName>
        <fullName evidence="3">Nucleoside triphosphate pyrophosphatase</fullName>
        <ecNumber evidence="3">3.6.1.9</ecNumber>
    </recommendedName>
    <alternativeName>
        <fullName evidence="3">Nucleotide pyrophosphatase</fullName>
        <shortName evidence="3">Nucleotide PPase</shortName>
    </alternativeName>
</protein>
<comment type="function">
    <text evidence="3">Nucleoside triphosphate pyrophosphatase. May have a dual role in cell division arrest and in preventing the incorporation of modified nucleotides into cellular nucleic acids.</text>
</comment>
<accession>A0A1F5EJJ8</accession>
<comment type="caution">
    <text evidence="3">Lacks conserved residue(s) required for the propagation of feature annotation.</text>
</comment>
<comment type="catalytic activity">
    <reaction evidence="3">
        <text>a 2'-deoxyribonucleoside 5'-triphosphate + H2O = a 2'-deoxyribonucleoside 5'-phosphate + diphosphate + H(+)</text>
        <dbReference type="Rhea" id="RHEA:44644"/>
        <dbReference type="ChEBI" id="CHEBI:15377"/>
        <dbReference type="ChEBI" id="CHEBI:15378"/>
        <dbReference type="ChEBI" id="CHEBI:33019"/>
        <dbReference type="ChEBI" id="CHEBI:61560"/>
        <dbReference type="ChEBI" id="CHEBI:65317"/>
        <dbReference type="EC" id="3.6.1.9"/>
    </reaction>
</comment>
<comment type="caution">
    <text evidence="4">The sequence shown here is derived from an EMBL/GenBank/DDBJ whole genome shotgun (WGS) entry which is preliminary data.</text>
</comment>
<dbReference type="PIRSF" id="PIRSF006305">
    <property type="entry name" value="Maf"/>
    <property type="match status" value="1"/>
</dbReference>
<dbReference type="HAMAP" id="MF_00528">
    <property type="entry name" value="Maf"/>
    <property type="match status" value="1"/>
</dbReference>
<dbReference type="AlphaFoldDB" id="A0A1F5EJJ8"/>
<evidence type="ECO:0000256" key="1">
    <source>
        <dbReference type="ARBA" id="ARBA00001968"/>
    </source>
</evidence>
<dbReference type="EMBL" id="MEZV01000013">
    <property type="protein sequence ID" value="OGD67561.1"/>
    <property type="molecule type" value="Genomic_DNA"/>
</dbReference>
<dbReference type="GO" id="GO:0009117">
    <property type="term" value="P:nucleotide metabolic process"/>
    <property type="evidence" value="ECO:0007669"/>
    <property type="project" value="UniProtKB-KW"/>
</dbReference>